<dbReference type="InterPro" id="IPR002172">
    <property type="entry name" value="LDrepeatLR_classA_rpt"/>
</dbReference>
<dbReference type="SMART" id="SM00192">
    <property type="entry name" value="LDLa"/>
    <property type="match status" value="1"/>
</dbReference>
<dbReference type="Pfam" id="PF00057">
    <property type="entry name" value="Ldl_recept_a"/>
    <property type="match status" value="1"/>
</dbReference>
<dbReference type="InterPro" id="IPR036055">
    <property type="entry name" value="LDL_receptor-like_sf"/>
</dbReference>
<protein>
    <recommendedName>
        <fullName evidence="3">MAM domain-containing protein</fullName>
    </recommendedName>
</protein>
<feature type="non-terminal residue" evidence="4">
    <location>
        <position position="234"/>
    </location>
</feature>
<dbReference type="EMBL" id="GG666459">
    <property type="protein sequence ID" value="EEN68897.1"/>
    <property type="molecule type" value="Genomic_DNA"/>
</dbReference>
<gene>
    <name evidence="4" type="ORF">BRAFLDRAFT_156861</name>
</gene>
<organism>
    <name type="scientific">Branchiostoma floridae</name>
    <name type="common">Florida lancelet</name>
    <name type="synonym">Amphioxus</name>
    <dbReference type="NCBI Taxonomy" id="7739"/>
    <lineage>
        <taxon>Eukaryota</taxon>
        <taxon>Metazoa</taxon>
        <taxon>Chordata</taxon>
        <taxon>Cephalochordata</taxon>
        <taxon>Leptocardii</taxon>
        <taxon>Amphioxiformes</taxon>
        <taxon>Branchiostomatidae</taxon>
        <taxon>Branchiostoma</taxon>
    </lineage>
</organism>
<dbReference type="CDD" id="cd06263">
    <property type="entry name" value="MAM"/>
    <property type="match status" value="2"/>
</dbReference>
<comment type="caution">
    <text evidence="2">Lacks conserved residue(s) required for the propagation of feature annotation.</text>
</comment>
<dbReference type="InterPro" id="IPR023415">
    <property type="entry name" value="LDLR_class-A_CS"/>
</dbReference>
<dbReference type="CDD" id="cd00112">
    <property type="entry name" value="LDLa"/>
    <property type="match status" value="1"/>
</dbReference>
<dbReference type="AlphaFoldDB" id="C3XSH6"/>
<sequence>GFYMYVDASSGNVYSFATLTSPMLQQASSTCELTFWYHMYGQDIGSLQVVRQQGTMQATLWELSGDQGNVWQQAVVSVGRVNTPFQLLLQARRGFNHLGDVAIDDVSFQGCALPELRPCQMQEFFCVQSGDCVNWTKICDYAQDCRDGSDEADWVCDSSAYPYERCDMEADICSWTQELDDDFDWSRRSGSTSSFNTGPAVDHTKGDTSGYYIFIEASSPRQPGDVARISSPVI</sequence>
<accession>C3XSH6</accession>
<dbReference type="SMART" id="SM00137">
    <property type="entry name" value="MAM"/>
    <property type="match status" value="1"/>
</dbReference>
<dbReference type="SUPFAM" id="SSF57424">
    <property type="entry name" value="LDL receptor-like module"/>
    <property type="match status" value="1"/>
</dbReference>
<dbReference type="InterPro" id="IPR000998">
    <property type="entry name" value="MAM_dom"/>
</dbReference>
<feature type="domain" description="MAM" evidence="3">
    <location>
        <begin position="164"/>
        <end position="234"/>
    </location>
</feature>
<feature type="domain" description="MAM" evidence="3">
    <location>
        <begin position="1"/>
        <end position="113"/>
    </location>
</feature>
<dbReference type="PROSITE" id="PS01209">
    <property type="entry name" value="LDLRA_1"/>
    <property type="match status" value="1"/>
</dbReference>
<dbReference type="Gene3D" id="2.60.120.200">
    <property type="match status" value="2"/>
</dbReference>
<evidence type="ECO:0000313" key="4">
    <source>
        <dbReference type="EMBL" id="EEN68897.1"/>
    </source>
</evidence>
<dbReference type="SUPFAM" id="SSF49899">
    <property type="entry name" value="Concanavalin A-like lectins/glucanases"/>
    <property type="match status" value="2"/>
</dbReference>
<evidence type="ECO:0000256" key="1">
    <source>
        <dbReference type="ARBA" id="ARBA00023157"/>
    </source>
</evidence>
<dbReference type="PANTHER" id="PTHR23282">
    <property type="entry name" value="APICAL ENDOSOMAL GLYCOPROTEIN PRECURSOR"/>
    <property type="match status" value="1"/>
</dbReference>
<dbReference type="InterPro" id="IPR051560">
    <property type="entry name" value="MAM_domain-containing"/>
</dbReference>
<dbReference type="PROSITE" id="PS50060">
    <property type="entry name" value="MAM_2"/>
    <property type="match status" value="2"/>
</dbReference>
<dbReference type="PROSITE" id="PS50068">
    <property type="entry name" value="LDLRA_2"/>
    <property type="match status" value="1"/>
</dbReference>
<evidence type="ECO:0000259" key="3">
    <source>
        <dbReference type="PROSITE" id="PS50060"/>
    </source>
</evidence>
<dbReference type="PANTHER" id="PTHR23282:SF142">
    <property type="entry name" value="MAM DOMAIN-CONTAINING PROTEIN"/>
    <property type="match status" value="1"/>
</dbReference>
<feature type="non-terminal residue" evidence="4">
    <location>
        <position position="1"/>
    </location>
</feature>
<name>C3XSH6_BRAFL</name>
<dbReference type="GO" id="GO:0016020">
    <property type="term" value="C:membrane"/>
    <property type="evidence" value="ECO:0007669"/>
    <property type="project" value="InterPro"/>
</dbReference>
<dbReference type="Gene3D" id="4.10.400.10">
    <property type="entry name" value="Low-density Lipoprotein Receptor"/>
    <property type="match status" value="1"/>
</dbReference>
<dbReference type="eggNOG" id="KOG1095">
    <property type="taxonomic scope" value="Eukaryota"/>
</dbReference>
<dbReference type="InterPro" id="IPR013320">
    <property type="entry name" value="ConA-like_dom_sf"/>
</dbReference>
<reference evidence="4" key="1">
    <citation type="journal article" date="2008" name="Nature">
        <title>The amphioxus genome and the evolution of the chordate karyotype.</title>
        <authorList>
            <consortium name="US DOE Joint Genome Institute (JGI-PGF)"/>
            <person name="Putnam N.H."/>
            <person name="Butts T."/>
            <person name="Ferrier D.E.K."/>
            <person name="Furlong R.F."/>
            <person name="Hellsten U."/>
            <person name="Kawashima T."/>
            <person name="Robinson-Rechavi M."/>
            <person name="Shoguchi E."/>
            <person name="Terry A."/>
            <person name="Yu J.-K."/>
            <person name="Benito-Gutierrez E.L."/>
            <person name="Dubchak I."/>
            <person name="Garcia-Fernandez J."/>
            <person name="Gibson-Brown J.J."/>
            <person name="Grigoriev I.V."/>
            <person name="Horton A.C."/>
            <person name="de Jong P.J."/>
            <person name="Jurka J."/>
            <person name="Kapitonov V.V."/>
            <person name="Kohara Y."/>
            <person name="Kuroki Y."/>
            <person name="Lindquist E."/>
            <person name="Lucas S."/>
            <person name="Osoegawa K."/>
            <person name="Pennacchio L.A."/>
            <person name="Salamov A.A."/>
            <person name="Satou Y."/>
            <person name="Sauka-Spengler T."/>
            <person name="Schmutz J."/>
            <person name="Shin-I T."/>
            <person name="Toyoda A."/>
            <person name="Bronner-Fraser M."/>
            <person name="Fujiyama A."/>
            <person name="Holland L.Z."/>
            <person name="Holland P.W.H."/>
            <person name="Satoh N."/>
            <person name="Rokhsar D.S."/>
        </authorList>
    </citation>
    <scope>NUCLEOTIDE SEQUENCE [LARGE SCALE GENOMIC DNA]</scope>
    <source>
        <strain evidence="4">S238N-H82</strain>
        <tissue evidence="4">Testes</tissue>
    </source>
</reference>
<evidence type="ECO:0000256" key="2">
    <source>
        <dbReference type="PROSITE-ProRule" id="PRU00124"/>
    </source>
</evidence>
<dbReference type="Pfam" id="PF00629">
    <property type="entry name" value="MAM"/>
    <property type="match status" value="2"/>
</dbReference>
<keyword evidence="1" id="KW-1015">Disulfide bond</keyword>
<proteinExistence type="predicted"/>
<dbReference type="InParanoid" id="C3XSH6"/>